<feature type="region of interest" description="Disordered" evidence="1">
    <location>
        <begin position="1"/>
        <end position="31"/>
    </location>
</feature>
<dbReference type="KEGG" id="hde:HDEF_1022"/>
<dbReference type="Proteomes" id="UP000002334">
    <property type="component" value="Chromosome"/>
</dbReference>
<evidence type="ECO:0000313" key="3">
    <source>
        <dbReference type="Proteomes" id="UP000002334"/>
    </source>
</evidence>
<evidence type="ECO:0000256" key="1">
    <source>
        <dbReference type="SAM" id="MobiDB-lite"/>
    </source>
</evidence>
<dbReference type="STRING" id="572265.HDEF_1022"/>
<protein>
    <submittedName>
        <fullName evidence="2">Uncharacterized protein</fullName>
    </submittedName>
</protein>
<dbReference type="EMBL" id="CP001277">
    <property type="protein sequence ID" value="ACQ67719.1"/>
    <property type="molecule type" value="Genomic_DNA"/>
</dbReference>
<proteinExistence type="predicted"/>
<accession>C4K576</accession>
<sequence length="31" mass="3559">MPNTVNESDIRTGEHDETQIFVHEVGFDGQR</sequence>
<keyword evidence="3" id="KW-1185">Reference proteome</keyword>
<dbReference type="HOGENOM" id="CLU_3396865_0_0_6"/>
<organism evidence="2 3">
    <name type="scientific">Hamiltonella defensa subsp. Acyrthosiphon pisum (strain 5AT)</name>
    <dbReference type="NCBI Taxonomy" id="572265"/>
    <lineage>
        <taxon>Bacteria</taxon>
        <taxon>Pseudomonadati</taxon>
        <taxon>Pseudomonadota</taxon>
        <taxon>Gammaproteobacteria</taxon>
        <taxon>Enterobacterales</taxon>
        <taxon>Enterobacteriaceae</taxon>
        <taxon>aphid secondary symbionts</taxon>
        <taxon>Candidatus Williamhamiltonella</taxon>
    </lineage>
</organism>
<feature type="compositionally biased region" description="Basic and acidic residues" evidence="1">
    <location>
        <begin position="8"/>
        <end position="18"/>
    </location>
</feature>
<name>C4K576_HAMD5</name>
<evidence type="ECO:0000313" key="2">
    <source>
        <dbReference type="EMBL" id="ACQ67719.1"/>
    </source>
</evidence>
<dbReference type="AlphaFoldDB" id="C4K576"/>
<reference evidence="2 3" key="1">
    <citation type="journal article" date="2009" name="Proc. Natl. Acad. Sci. U.S.A.">
        <title>Hamiltonella defensa, genome evolution of protective bacterial endosymbiont from pathogenic ancestors.</title>
        <authorList>
            <person name="Degnan P.H."/>
            <person name="Yu Y."/>
            <person name="Sisneros N."/>
            <person name="Wing R.A."/>
            <person name="Moran N.A."/>
        </authorList>
    </citation>
    <scope>NUCLEOTIDE SEQUENCE [LARGE SCALE GENOMIC DNA]</scope>
    <source>
        <strain evidence="3">5AT</strain>
    </source>
</reference>
<gene>
    <name evidence="2" type="ordered locus">HDEF_1022</name>
</gene>